<evidence type="ECO:0000256" key="2">
    <source>
        <dbReference type="ARBA" id="ARBA00022670"/>
    </source>
</evidence>
<comment type="similarity">
    <text evidence="10">Belongs to the peptidase S1 family.</text>
</comment>
<keyword evidence="3 12" id="KW-0812">Transmembrane</keyword>
<dbReference type="GO" id="GO:0004252">
    <property type="term" value="F:serine-type endopeptidase activity"/>
    <property type="evidence" value="ECO:0007669"/>
    <property type="project" value="UniProtKB-UniRule"/>
</dbReference>
<dbReference type="PROSITE" id="PS50240">
    <property type="entry name" value="TRYPSIN_DOM"/>
    <property type="match status" value="1"/>
</dbReference>
<dbReference type="InterPro" id="IPR017329">
    <property type="entry name" value="Pept_S1A_HAT/DESC1"/>
</dbReference>
<accession>A0A6I8NS44</accession>
<dbReference type="Pfam" id="PF00089">
    <property type="entry name" value="Trypsin"/>
    <property type="match status" value="1"/>
</dbReference>
<keyword evidence="7 12" id="KW-1133">Transmembrane helix</keyword>
<dbReference type="PANTHER" id="PTHR24252:SF7">
    <property type="entry name" value="HYALIN"/>
    <property type="match status" value="1"/>
</dbReference>
<keyword evidence="4 10" id="KW-0378">Hydrolase</keyword>
<dbReference type="PROSITE" id="PS00134">
    <property type="entry name" value="TRYPSIN_HIS"/>
    <property type="match status" value="1"/>
</dbReference>
<dbReference type="OrthoDB" id="9425590at2759"/>
<dbReference type="Gene3D" id="3.30.70.960">
    <property type="entry name" value="SEA domain"/>
    <property type="match status" value="1"/>
</dbReference>
<feature type="domain" description="SEA" evidence="13">
    <location>
        <begin position="47"/>
        <end position="165"/>
    </location>
</feature>
<evidence type="ECO:0000256" key="9">
    <source>
        <dbReference type="ARBA" id="ARBA00023157"/>
    </source>
</evidence>
<dbReference type="InterPro" id="IPR033116">
    <property type="entry name" value="TRYPSIN_SER"/>
</dbReference>
<proteinExistence type="inferred from homology"/>
<dbReference type="InterPro" id="IPR000082">
    <property type="entry name" value="SEA_dom"/>
</dbReference>
<evidence type="ECO:0000313" key="15">
    <source>
        <dbReference type="Ensembl" id="ENSOANP00000043786.1"/>
    </source>
</evidence>
<keyword evidence="9" id="KW-1015">Disulfide bond</keyword>
<dbReference type="InterPro" id="IPR018114">
    <property type="entry name" value="TRYPSIN_HIS"/>
</dbReference>
<evidence type="ECO:0000256" key="8">
    <source>
        <dbReference type="ARBA" id="ARBA00023136"/>
    </source>
</evidence>
<dbReference type="GO" id="GO:0006508">
    <property type="term" value="P:proteolysis"/>
    <property type="evidence" value="ECO:0007669"/>
    <property type="project" value="UniProtKB-KW"/>
</dbReference>
<dbReference type="Ensembl" id="ENSOANT00000061674.1">
    <property type="protein sequence ID" value="ENSOANP00000043786.1"/>
    <property type="gene ID" value="ENSOANG00000014140.4"/>
</dbReference>
<keyword evidence="2 10" id="KW-0645">Protease</keyword>
<dbReference type="Gene3D" id="2.40.10.10">
    <property type="entry name" value="Trypsin-like serine proteases"/>
    <property type="match status" value="2"/>
</dbReference>
<evidence type="ECO:0000256" key="12">
    <source>
        <dbReference type="SAM" id="Phobius"/>
    </source>
</evidence>
<feature type="active site" description="Charge relay system" evidence="11">
    <location>
        <position position="228"/>
    </location>
</feature>
<organism evidence="15 16">
    <name type="scientific">Ornithorhynchus anatinus</name>
    <name type="common">Duckbill platypus</name>
    <dbReference type="NCBI Taxonomy" id="9258"/>
    <lineage>
        <taxon>Eukaryota</taxon>
        <taxon>Metazoa</taxon>
        <taxon>Chordata</taxon>
        <taxon>Craniata</taxon>
        <taxon>Vertebrata</taxon>
        <taxon>Euteleostomi</taxon>
        <taxon>Mammalia</taxon>
        <taxon>Monotremata</taxon>
        <taxon>Ornithorhynchidae</taxon>
        <taxon>Ornithorhynchus</taxon>
    </lineage>
</organism>
<name>A0A6I8NS44_ORNAN</name>
<dbReference type="Proteomes" id="UP000002279">
    <property type="component" value="Chromosome 10"/>
</dbReference>
<dbReference type="GO" id="GO:0005886">
    <property type="term" value="C:plasma membrane"/>
    <property type="evidence" value="ECO:0007669"/>
    <property type="project" value="InterPro"/>
</dbReference>
<dbReference type="SUPFAM" id="SSF82671">
    <property type="entry name" value="SEA domain"/>
    <property type="match status" value="1"/>
</dbReference>
<sequence>MMYRPVRLDARRKTLEPWMTALIVAIVLVIIALVIGLLIYFLIFHARLEYYRGIFEIYSVQVNGKNEMTSSYQNSDLRGMSETLVDEIFLESPLSKQYVRNRVIRLTRERGGVKADVVLVFRFTNTEPRAVRVMKIQNILFQKMKRDTRSLNINPSSVHVNALTSSSGSLTVQASCGKRLVPLTLGRIINPEFAVKNNWPWQATLQRDRVHQCGATLISNTWLVTAAHCFNTVSDPRRWTVSFGMTIQPALMRRNVRRIIVHESYRWPRHEYDIAVVQISPGVTFTEEVRRICLPEASENFPPNSTVYITGFGALYYGGESQNDLREAKVKIISDEVCRQPYVYGNEITFGMFCAGFLEGTFDACRGDSGGPLVVKDSKDTWYLIGIISWGDNCGQVNKPGVYTQVTYYRNWINLKTGL</sequence>
<evidence type="ECO:0000256" key="5">
    <source>
        <dbReference type="ARBA" id="ARBA00022825"/>
    </source>
</evidence>
<evidence type="ECO:0000256" key="6">
    <source>
        <dbReference type="ARBA" id="ARBA00022968"/>
    </source>
</evidence>
<dbReference type="EC" id="3.4.21.-" evidence="10"/>
<dbReference type="PRINTS" id="PR00722">
    <property type="entry name" value="CHYMOTRYPSIN"/>
</dbReference>
<gene>
    <name evidence="15" type="primary">TMPRSS11A</name>
</gene>
<evidence type="ECO:0000256" key="11">
    <source>
        <dbReference type="PIRSR" id="PIRSR037941-1"/>
    </source>
</evidence>
<comment type="subcellular location">
    <subcellularLocation>
        <location evidence="1">Membrane</location>
        <topology evidence="1">Single-pass type II membrane protein</topology>
    </subcellularLocation>
</comment>
<evidence type="ECO:0000259" key="14">
    <source>
        <dbReference type="PROSITE" id="PS50240"/>
    </source>
</evidence>
<reference evidence="15" key="2">
    <citation type="submission" date="2025-08" db="UniProtKB">
        <authorList>
            <consortium name="Ensembl"/>
        </authorList>
    </citation>
    <scope>IDENTIFICATION</scope>
    <source>
        <strain evidence="15">Glennie</strain>
    </source>
</reference>
<dbReference type="SMART" id="SM00020">
    <property type="entry name" value="Tryp_SPc"/>
    <property type="match status" value="1"/>
</dbReference>
<dbReference type="Pfam" id="PF01390">
    <property type="entry name" value="SEA"/>
    <property type="match status" value="1"/>
</dbReference>
<dbReference type="InterPro" id="IPR043504">
    <property type="entry name" value="Peptidase_S1_PA_chymotrypsin"/>
</dbReference>
<evidence type="ECO:0000256" key="1">
    <source>
        <dbReference type="ARBA" id="ARBA00004606"/>
    </source>
</evidence>
<evidence type="ECO:0000256" key="10">
    <source>
        <dbReference type="PIRNR" id="PIRNR037941"/>
    </source>
</evidence>
<dbReference type="GeneTree" id="ENSGT00940000161698"/>
<dbReference type="CDD" id="cd00190">
    <property type="entry name" value="Tryp_SPc"/>
    <property type="match status" value="1"/>
</dbReference>
<dbReference type="InterPro" id="IPR001254">
    <property type="entry name" value="Trypsin_dom"/>
</dbReference>
<keyword evidence="8 10" id="KW-0472">Membrane</keyword>
<dbReference type="PIRSF" id="PIRSF037941">
    <property type="entry name" value="TMPRSS11ABCDE"/>
    <property type="match status" value="1"/>
</dbReference>
<protein>
    <recommendedName>
        <fullName evidence="10">Transmembrane protease serine</fullName>
        <ecNumber evidence="10">3.4.21.-</ecNumber>
    </recommendedName>
</protein>
<dbReference type="InterPro" id="IPR009003">
    <property type="entry name" value="Peptidase_S1_PA"/>
</dbReference>
<feature type="active site" description="Charge relay system" evidence="11">
    <location>
        <position position="369"/>
    </location>
</feature>
<keyword evidence="6" id="KW-0735">Signal-anchor</keyword>
<evidence type="ECO:0000313" key="16">
    <source>
        <dbReference type="Proteomes" id="UP000002279"/>
    </source>
</evidence>
<dbReference type="SUPFAM" id="SSF50494">
    <property type="entry name" value="Trypsin-like serine proteases"/>
    <property type="match status" value="1"/>
</dbReference>
<dbReference type="AlphaFoldDB" id="A0A6I8NS44"/>
<reference evidence="15 16" key="1">
    <citation type="journal article" date="2008" name="Nature">
        <title>Genome analysis of the platypus reveals unique signatures of evolution.</title>
        <authorList>
            <person name="Warren W.C."/>
            <person name="Hillier L.W."/>
            <person name="Marshall Graves J.A."/>
            <person name="Birney E."/>
            <person name="Ponting C.P."/>
            <person name="Grutzner F."/>
            <person name="Belov K."/>
            <person name="Miller W."/>
            <person name="Clarke L."/>
            <person name="Chinwalla A.T."/>
            <person name="Yang S.P."/>
            <person name="Heger A."/>
            <person name="Locke D.P."/>
            <person name="Miethke P."/>
            <person name="Waters P.D."/>
            <person name="Veyrunes F."/>
            <person name="Fulton L."/>
            <person name="Fulton B."/>
            <person name="Graves T."/>
            <person name="Wallis J."/>
            <person name="Puente X.S."/>
            <person name="Lopez-Otin C."/>
            <person name="Ordonez G.R."/>
            <person name="Eichler E.E."/>
            <person name="Chen L."/>
            <person name="Cheng Z."/>
            <person name="Deakin J.E."/>
            <person name="Alsop A."/>
            <person name="Thompson K."/>
            <person name="Kirby P."/>
            <person name="Papenfuss A.T."/>
            <person name="Wakefield M.J."/>
            <person name="Olender T."/>
            <person name="Lancet D."/>
            <person name="Huttley G.A."/>
            <person name="Smit A.F."/>
            <person name="Pask A."/>
            <person name="Temple-Smith P."/>
            <person name="Batzer M.A."/>
            <person name="Walker J.A."/>
            <person name="Konkel M.K."/>
            <person name="Harris R.S."/>
            <person name="Whittington C.M."/>
            <person name="Wong E.S."/>
            <person name="Gemmell N.J."/>
            <person name="Buschiazzo E."/>
            <person name="Vargas Jentzsch I.M."/>
            <person name="Merkel A."/>
            <person name="Schmitz J."/>
            <person name="Zemann A."/>
            <person name="Churakov G."/>
            <person name="Kriegs J.O."/>
            <person name="Brosius J."/>
            <person name="Murchison E.P."/>
            <person name="Sachidanandam R."/>
            <person name="Smith C."/>
            <person name="Hannon G.J."/>
            <person name="Tsend-Ayush E."/>
            <person name="McMillan D."/>
            <person name="Attenborough R."/>
            <person name="Rens W."/>
            <person name="Ferguson-Smith M."/>
            <person name="Lefevre C.M."/>
            <person name="Sharp J.A."/>
            <person name="Nicholas K.R."/>
            <person name="Ray D.A."/>
            <person name="Kube M."/>
            <person name="Reinhardt R."/>
            <person name="Pringle T.H."/>
            <person name="Taylor J."/>
            <person name="Jones R.C."/>
            <person name="Nixon B."/>
            <person name="Dacheux J.L."/>
            <person name="Niwa H."/>
            <person name="Sekita Y."/>
            <person name="Huang X."/>
            <person name="Stark A."/>
            <person name="Kheradpour P."/>
            <person name="Kellis M."/>
            <person name="Flicek P."/>
            <person name="Chen Y."/>
            <person name="Webber C."/>
            <person name="Hardison R."/>
            <person name="Nelson J."/>
            <person name="Hallsworth-Pepin K."/>
            <person name="Delehaunty K."/>
            <person name="Markovic C."/>
            <person name="Minx P."/>
            <person name="Feng Y."/>
            <person name="Kremitzki C."/>
            <person name="Mitreva M."/>
            <person name="Glasscock J."/>
            <person name="Wylie T."/>
            <person name="Wohldmann P."/>
            <person name="Thiru P."/>
            <person name="Nhan M.N."/>
            <person name="Pohl C.S."/>
            <person name="Smith S.M."/>
            <person name="Hou S."/>
            <person name="Nefedov M."/>
            <person name="de Jong P.J."/>
            <person name="Renfree M.B."/>
            <person name="Mardis E.R."/>
            <person name="Wilson R.K."/>
        </authorList>
    </citation>
    <scope>NUCLEOTIDE SEQUENCE [LARGE SCALE GENOMIC DNA]</scope>
    <source>
        <strain evidence="15 16">Glennie</strain>
    </source>
</reference>
<dbReference type="PANTHER" id="PTHR24252">
    <property type="entry name" value="ACROSIN-RELATED"/>
    <property type="match status" value="1"/>
</dbReference>
<dbReference type="GO" id="GO:0005576">
    <property type="term" value="C:extracellular region"/>
    <property type="evidence" value="ECO:0007669"/>
    <property type="project" value="InterPro"/>
</dbReference>
<reference evidence="15" key="3">
    <citation type="submission" date="2025-09" db="UniProtKB">
        <authorList>
            <consortium name="Ensembl"/>
        </authorList>
    </citation>
    <scope>IDENTIFICATION</scope>
    <source>
        <strain evidence="15">Glennie</strain>
    </source>
</reference>
<feature type="transmembrane region" description="Helical" evidence="12">
    <location>
        <begin position="21"/>
        <end position="43"/>
    </location>
</feature>
<evidence type="ECO:0000256" key="3">
    <source>
        <dbReference type="ARBA" id="ARBA00022692"/>
    </source>
</evidence>
<keyword evidence="5 10" id="KW-0720">Serine protease</keyword>
<dbReference type="PROSITE" id="PS00135">
    <property type="entry name" value="TRYPSIN_SER"/>
    <property type="match status" value="1"/>
</dbReference>
<feature type="active site" description="Charge relay system" evidence="11">
    <location>
        <position position="273"/>
    </location>
</feature>
<keyword evidence="16" id="KW-1185">Reference proteome</keyword>
<evidence type="ECO:0000259" key="13">
    <source>
        <dbReference type="PROSITE" id="PS50024"/>
    </source>
</evidence>
<evidence type="ECO:0000256" key="7">
    <source>
        <dbReference type="ARBA" id="ARBA00022989"/>
    </source>
</evidence>
<dbReference type="PROSITE" id="PS50024">
    <property type="entry name" value="SEA"/>
    <property type="match status" value="1"/>
</dbReference>
<dbReference type="InterPro" id="IPR036364">
    <property type="entry name" value="SEA_dom_sf"/>
</dbReference>
<evidence type="ECO:0000256" key="4">
    <source>
        <dbReference type="ARBA" id="ARBA00022801"/>
    </source>
</evidence>
<dbReference type="InterPro" id="IPR001314">
    <property type="entry name" value="Peptidase_S1A"/>
</dbReference>
<dbReference type="FunFam" id="2.40.10.10:FF:000003">
    <property type="entry name" value="Transmembrane serine protease 3"/>
    <property type="match status" value="1"/>
</dbReference>
<feature type="domain" description="Peptidase S1" evidence="14">
    <location>
        <begin position="188"/>
        <end position="418"/>
    </location>
</feature>